<protein>
    <submittedName>
        <fullName evidence="2">YlbF family regulator</fullName>
    </submittedName>
</protein>
<dbReference type="RefSeq" id="WP_305022723.1">
    <property type="nucleotide sequence ID" value="NZ_JAUQTB010000001.1"/>
</dbReference>
<dbReference type="EMBL" id="JAUQTB010000001">
    <property type="protein sequence ID" value="MDO7905264.1"/>
    <property type="molecule type" value="Genomic_DNA"/>
</dbReference>
<sequence>MDVAELSTVDLTEVMSYAYELGDMINRSAEVSDYLYWKTRVAANPQIQEWVRKLESKKELFAETERFGHFHPNYHSAKDEVHAVETQLEQFEEVRMFKQAEKALDDMLHLMSETIAYSVSDSIKVPSNDPNPKGGGCGSGGKCSCG</sequence>
<dbReference type="InterPro" id="IPR023378">
    <property type="entry name" value="YheA/YmcA-like_dom_sf"/>
</dbReference>
<dbReference type="InterPro" id="IPR010368">
    <property type="entry name" value="Com_YlbF"/>
</dbReference>
<proteinExistence type="predicted"/>
<accession>A0ABT9C7N2</accession>
<feature type="region of interest" description="Disordered" evidence="1">
    <location>
        <begin position="125"/>
        <end position="146"/>
    </location>
</feature>
<comment type="caution">
    <text evidence="2">The sequence shown here is derived from an EMBL/GenBank/DDBJ whole genome shotgun (WGS) entry which is preliminary data.</text>
</comment>
<dbReference type="SUPFAM" id="SSF158622">
    <property type="entry name" value="YheA/YmcA-like"/>
    <property type="match status" value="1"/>
</dbReference>
<name>A0ABT9C7N2_9BACL</name>
<feature type="compositionally biased region" description="Gly residues" evidence="1">
    <location>
        <begin position="133"/>
        <end position="146"/>
    </location>
</feature>
<keyword evidence="3" id="KW-1185">Reference proteome</keyword>
<evidence type="ECO:0000313" key="2">
    <source>
        <dbReference type="EMBL" id="MDO7905264.1"/>
    </source>
</evidence>
<dbReference type="PANTHER" id="PTHR38448:SF2">
    <property type="entry name" value="REGULATORY PROTEIN YLBF"/>
    <property type="match status" value="1"/>
</dbReference>
<evidence type="ECO:0000256" key="1">
    <source>
        <dbReference type="SAM" id="MobiDB-lite"/>
    </source>
</evidence>
<organism evidence="2 3">
    <name type="scientific">Paenibacillus lacisoli</name>
    <dbReference type="NCBI Taxonomy" id="3064525"/>
    <lineage>
        <taxon>Bacteria</taxon>
        <taxon>Bacillati</taxon>
        <taxon>Bacillota</taxon>
        <taxon>Bacilli</taxon>
        <taxon>Bacillales</taxon>
        <taxon>Paenibacillaceae</taxon>
        <taxon>Paenibacillus</taxon>
    </lineage>
</organism>
<dbReference type="PANTHER" id="PTHR38448">
    <property type="entry name" value="REGULATORY PROTEIN YLBF-RELATED"/>
    <property type="match status" value="1"/>
</dbReference>
<dbReference type="InterPro" id="IPR052767">
    <property type="entry name" value="Bact_com_dev_regulator"/>
</dbReference>
<evidence type="ECO:0000313" key="3">
    <source>
        <dbReference type="Proteomes" id="UP001240171"/>
    </source>
</evidence>
<dbReference type="Proteomes" id="UP001240171">
    <property type="component" value="Unassembled WGS sequence"/>
</dbReference>
<dbReference type="Pfam" id="PF06133">
    <property type="entry name" value="Com_YlbF"/>
    <property type="match status" value="1"/>
</dbReference>
<gene>
    <name evidence="2" type="ORF">Q5741_02405</name>
</gene>
<reference evidence="2 3" key="1">
    <citation type="submission" date="2023-07" db="EMBL/GenBank/DDBJ databases">
        <title>Paenibacillus sp. JX-17 nov. isolated from soil.</title>
        <authorList>
            <person name="Wan Y."/>
            <person name="Liu B."/>
        </authorList>
    </citation>
    <scope>NUCLEOTIDE SEQUENCE [LARGE SCALE GENOMIC DNA]</scope>
    <source>
        <strain evidence="2 3">JX-17</strain>
    </source>
</reference>
<dbReference type="Gene3D" id="1.20.1500.10">
    <property type="entry name" value="YheA/YmcA-like"/>
    <property type="match status" value="1"/>
</dbReference>